<feature type="chain" id="PRO_5040447496" description="Glucose-methanol-choline oxidoreductase N-terminal domain-containing protein" evidence="5">
    <location>
        <begin position="23"/>
        <end position="622"/>
    </location>
</feature>
<name>A0A9P0B1X6_BRAAE</name>
<dbReference type="InterPro" id="IPR000172">
    <property type="entry name" value="GMC_OxRdtase_N"/>
</dbReference>
<keyword evidence="5" id="KW-0732">Signal</keyword>
<evidence type="ECO:0000256" key="3">
    <source>
        <dbReference type="PIRSR" id="PIRSR000137-2"/>
    </source>
</evidence>
<feature type="region of interest" description="Disordered" evidence="4">
    <location>
        <begin position="239"/>
        <end position="258"/>
    </location>
</feature>
<dbReference type="Gene3D" id="3.30.560.10">
    <property type="entry name" value="Glucose Oxidase, domain 3"/>
    <property type="match status" value="1"/>
</dbReference>
<feature type="active site" description="Proton acceptor" evidence="2">
    <location>
        <position position="600"/>
    </location>
</feature>
<evidence type="ECO:0000256" key="2">
    <source>
        <dbReference type="PIRSR" id="PIRSR000137-1"/>
    </source>
</evidence>
<feature type="binding site" evidence="3">
    <location>
        <begin position="154"/>
        <end position="157"/>
    </location>
    <ligand>
        <name>FAD</name>
        <dbReference type="ChEBI" id="CHEBI:57692"/>
    </ligand>
</feature>
<sequence>MGLYVKPIVIFFLIIGIHSISEEKFDEFAEYMRNKINNADNGHLATDSYSFKPLNNKPPKDFGTFDFIIVGAGATGSVIANRLSEKKCWKILLLEAGGYPSRFTDMPVNSIRSRLTKYNWGYLSEPQKYSCLGSRNEQCMYARGQGLGGTTLINGLVYSRGHPLDFDRWAAMGNPGWSYKDVLPLFKKSEGLLKNNPAAVVDWEYHNSAGPMHVEYIPTSDPQLNAWFEAQKTLKYNSTDTNSPKQVGFTHKPSCTRSGKRQDDATAFILPILTRTNLFVQTNALVTKIIIDENQISAKGVEFSYNRTIYRAFAKKEVIVSSGAINTPQLLMLSGIGPKDHLKEKCIKLVKDLPVGETLREHSAFWGLVFSTNYTEPIKPFKEYIREYLNGVGPFTIADGLRGISFFNTKYEPNPEYPDVEVIYFAGNCTSASAINTFHLKEETYNATFSTLEPAKCFQAAPVALHAQSVGYIKLKTNSPYDFPLINPNHLSDKDHKDIDTLYESIQLILKLTETDAMKKVDAKLGANPLPACKQHEFLSKDYWYCALGQLTMNMYHPVGSCPMGPDAKKAVVNHELKVYGVKKLRVADASVFPLTLAGHPNAPCVMIGEKLAELLKRDYSF</sequence>
<evidence type="ECO:0000256" key="4">
    <source>
        <dbReference type="SAM" id="MobiDB-lite"/>
    </source>
</evidence>
<keyword evidence="8" id="KW-1185">Reference proteome</keyword>
<evidence type="ECO:0000313" key="8">
    <source>
        <dbReference type="Proteomes" id="UP001154078"/>
    </source>
</evidence>
<evidence type="ECO:0000259" key="6">
    <source>
        <dbReference type="PROSITE" id="PS00624"/>
    </source>
</evidence>
<dbReference type="Pfam" id="PF05199">
    <property type="entry name" value="GMC_oxred_C"/>
    <property type="match status" value="1"/>
</dbReference>
<dbReference type="Pfam" id="PF00732">
    <property type="entry name" value="GMC_oxred_N"/>
    <property type="match status" value="1"/>
</dbReference>
<dbReference type="InterPro" id="IPR036188">
    <property type="entry name" value="FAD/NAD-bd_sf"/>
</dbReference>
<dbReference type="PANTHER" id="PTHR11552:SF158">
    <property type="entry name" value="GH23626P-RELATED"/>
    <property type="match status" value="1"/>
</dbReference>
<dbReference type="Proteomes" id="UP001154078">
    <property type="component" value="Chromosome 3"/>
</dbReference>
<dbReference type="GO" id="GO:0016614">
    <property type="term" value="F:oxidoreductase activity, acting on CH-OH group of donors"/>
    <property type="evidence" value="ECO:0007669"/>
    <property type="project" value="InterPro"/>
</dbReference>
<dbReference type="PROSITE" id="PS00624">
    <property type="entry name" value="GMC_OXRED_2"/>
    <property type="match status" value="1"/>
</dbReference>
<dbReference type="AlphaFoldDB" id="A0A9P0B1X6"/>
<evidence type="ECO:0000313" key="7">
    <source>
        <dbReference type="EMBL" id="CAH0553369.1"/>
    </source>
</evidence>
<dbReference type="InterPro" id="IPR012132">
    <property type="entry name" value="GMC_OxRdtase"/>
</dbReference>
<feature type="active site" description="Proton donor" evidence="2">
    <location>
        <position position="557"/>
    </location>
</feature>
<reference evidence="7" key="1">
    <citation type="submission" date="2021-12" db="EMBL/GenBank/DDBJ databases">
        <authorList>
            <person name="King R."/>
        </authorList>
    </citation>
    <scope>NUCLEOTIDE SEQUENCE</scope>
</reference>
<evidence type="ECO:0000256" key="5">
    <source>
        <dbReference type="SAM" id="SignalP"/>
    </source>
</evidence>
<protein>
    <recommendedName>
        <fullName evidence="6">Glucose-methanol-choline oxidoreductase N-terminal domain-containing protein</fullName>
    </recommendedName>
</protein>
<feature type="domain" description="Glucose-methanol-choline oxidoreductase N-terminal" evidence="6">
    <location>
        <begin position="323"/>
        <end position="337"/>
    </location>
</feature>
<feature type="binding site" evidence="3">
    <location>
        <position position="286"/>
    </location>
    <ligand>
        <name>FAD</name>
        <dbReference type="ChEBI" id="CHEBI:57692"/>
    </ligand>
</feature>
<evidence type="ECO:0000256" key="1">
    <source>
        <dbReference type="ARBA" id="ARBA00010790"/>
    </source>
</evidence>
<comment type="similarity">
    <text evidence="1">Belongs to the GMC oxidoreductase family.</text>
</comment>
<dbReference type="PANTHER" id="PTHR11552">
    <property type="entry name" value="GLUCOSE-METHANOL-CHOLINE GMC OXIDOREDUCTASE"/>
    <property type="match status" value="1"/>
</dbReference>
<dbReference type="Gene3D" id="3.50.50.60">
    <property type="entry name" value="FAD/NAD(P)-binding domain"/>
    <property type="match status" value="1"/>
</dbReference>
<dbReference type="SUPFAM" id="SSF51905">
    <property type="entry name" value="FAD/NAD(P)-binding domain"/>
    <property type="match status" value="1"/>
</dbReference>
<dbReference type="OrthoDB" id="269227at2759"/>
<feature type="binding site" evidence="3">
    <location>
        <position position="150"/>
    </location>
    <ligand>
        <name>FAD</name>
        <dbReference type="ChEBI" id="CHEBI:57692"/>
    </ligand>
</feature>
<organism evidence="7 8">
    <name type="scientific">Brassicogethes aeneus</name>
    <name type="common">Rape pollen beetle</name>
    <name type="synonym">Meligethes aeneus</name>
    <dbReference type="NCBI Taxonomy" id="1431903"/>
    <lineage>
        <taxon>Eukaryota</taxon>
        <taxon>Metazoa</taxon>
        <taxon>Ecdysozoa</taxon>
        <taxon>Arthropoda</taxon>
        <taxon>Hexapoda</taxon>
        <taxon>Insecta</taxon>
        <taxon>Pterygota</taxon>
        <taxon>Neoptera</taxon>
        <taxon>Endopterygota</taxon>
        <taxon>Coleoptera</taxon>
        <taxon>Polyphaga</taxon>
        <taxon>Cucujiformia</taxon>
        <taxon>Nitidulidae</taxon>
        <taxon>Meligethinae</taxon>
        <taxon>Brassicogethes</taxon>
    </lineage>
</organism>
<dbReference type="EMBL" id="OV121134">
    <property type="protein sequence ID" value="CAH0553369.1"/>
    <property type="molecule type" value="Genomic_DNA"/>
</dbReference>
<gene>
    <name evidence="7" type="ORF">MELIAE_LOCUS5377</name>
</gene>
<dbReference type="GO" id="GO:0050660">
    <property type="term" value="F:flavin adenine dinucleotide binding"/>
    <property type="evidence" value="ECO:0007669"/>
    <property type="project" value="InterPro"/>
</dbReference>
<dbReference type="PIRSF" id="PIRSF000137">
    <property type="entry name" value="Alcohol_oxidase"/>
    <property type="match status" value="1"/>
</dbReference>
<feature type="signal peptide" evidence="5">
    <location>
        <begin position="1"/>
        <end position="22"/>
    </location>
</feature>
<keyword evidence="3" id="KW-0285">Flavoprotein</keyword>
<dbReference type="SUPFAM" id="SSF54373">
    <property type="entry name" value="FAD-linked reductases, C-terminal domain"/>
    <property type="match status" value="1"/>
</dbReference>
<keyword evidence="3" id="KW-0274">FAD</keyword>
<accession>A0A9P0B1X6</accession>
<dbReference type="InterPro" id="IPR007867">
    <property type="entry name" value="GMC_OxRtase_C"/>
</dbReference>
<comment type="cofactor">
    <cofactor evidence="3">
        <name>FAD</name>
        <dbReference type="ChEBI" id="CHEBI:57692"/>
    </cofactor>
</comment>
<proteinExistence type="inferred from homology"/>